<dbReference type="FunFam" id="3.40.50.1460:FF:000003">
    <property type="entry name" value="GPI-anchor transamidase"/>
    <property type="match status" value="1"/>
</dbReference>
<name>A0A8H6YHY4_9AGAR</name>
<reference evidence="8" key="1">
    <citation type="submission" date="2020-05" db="EMBL/GenBank/DDBJ databases">
        <title>Mycena genomes resolve the evolution of fungal bioluminescence.</title>
        <authorList>
            <person name="Tsai I.J."/>
        </authorList>
    </citation>
    <scope>NUCLEOTIDE SEQUENCE</scope>
    <source>
        <strain evidence="8">CCC161011</strain>
    </source>
</reference>
<evidence type="ECO:0000256" key="2">
    <source>
        <dbReference type="ARBA" id="ARBA00009941"/>
    </source>
</evidence>
<dbReference type="AlphaFoldDB" id="A0A8H6YHY4"/>
<keyword evidence="4 7" id="KW-0732">Signal</keyword>
<dbReference type="GO" id="GO:0006506">
    <property type="term" value="P:GPI anchor biosynthetic process"/>
    <property type="evidence" value="ECO:0007669"/>
    <property type="project" value="UniProtKB-UniPathway"/>
</dbReference>
<dbReference type="UniPathway" id="UPA00196"/>
<evidence type="ECO:0000256" key="6">
    <source>
        <dbReference type="SAM" id="MobiDB-lite"/>
    </source>
</evidence>
<dbReference type="PIRSF" id="PIRSF500138">
    <property type="entry name" value="GPI8"/>
    <property type="match status" value="1"/>
</dbReference>
<feature type="signal peptide" evidence="7">
    <location>
        <begin position="1"/>
        <end position="21"/>
    </location>
</feature>
<dbReference type="PRINTS" id="PR00776">
    <property type="entry name" value="HEMOGLOBNASE"/>
</dbReference>
<dbReference type="EMBL" id="JACAZI010000005">
    <property type="protein sequence ID" value="KAF7360113.1"/>
    <property type="molecule type" value="Genomic_DNA"/>
</dbReference>
<protein>
    <submittedName>
        <fullName evidence="8">GPI-anchor transamidase</fullName>
    </submittedName>
</protein>
<evidence type="ECO:0000256" key="5">
    <source>
        <dbReference type="PIRSR" id="PIRSR019663-1"/>
    </source>
</evidence>
<feature type="region of interest" description="Disordered" evidence="6">
    <location>
        <begin position="326"/>
        <end position="367"/>
    </location>
</feature>
<feature type="chain" id="PRO_5034914556" evidence="7">
    <location>
        <begin position="22"/>
        <end position="452"/>
    </location>
</feature>
<comment type="pathway">
    <text evidence="1">Glycolipid biosynthesis; glycosylphosphatidylinositol-anchor biosynthesis.</text>
</comment>
<dbReference type="InterPro" id="IPR001096">
    <property type="entry name" value="Peptidase_C13"/>
</dbReference>
<dbReference type="InterPro" id="IPR028361">
    <property type="entry name" value="GPI_transamidase"/>
</dbReference>
<dbReference type="GO" id="GO:0003923">
    <property type="term" value="F:GPI-anchor transamidase activity"/>
    <property type="evidence" value="ECO:0007669"/>
    <property type="project" value="InterPro"/>
</dbReference>
<dbReference type="GO" id="GO:0016255">
    <property type="term" value="P:attachment of GPI anchor to protein"/>
    <property type="evidence" value="ECO:0007669"/>
    <property type="project" value="InterPro"/>
</dbReference>
<dbReference type="Gene3D" id="3.40.50.1460">
    <property type="match status" value="1"/>
</dbReference>
<evidence type="ECO:0000256" key="4">
    <source>
        <dbReference type="ARBA" id="ARBA00022729"/>
    </source>
</evidence>
<evidence type="ECO:0000256" key="1">
    <source>
        <dbReference type="ARBA" id="ARBA00004687"/>
    </source>
</evidence>
<feature type="active site" description="Nucleophile" evidence="5">
    <location>
        <position position="211"/>
    </location>
</feature>
<dbReference type="PANTHER" id="PTHR48067">
    <property type="entry name" value="GPI-ANCHOR TRANSAMIDASE"/>
    <property type="match status" value="1"/>
</dbReference>
<keyword evidence="3" id="KW-0337">GPI-anchor biosynthesis</keyword>
<feature type="compositionally biased region" description="Polar residues" evidence="6">
    <location>
        <begin position="341"/>
        <end position="358"/>
    </location>
</feature>
<dbReference type="Pfam" id="PF01650">
    <property type="entry name" value="Peptidase_C13"/>
    <property type="match status" value="1"/>
</dbReference>
<keyword evidence="9" id="KW-1185">Reference proteome</keyword>
<dbReference type="PIRSF" id="PIRSF019663">
    <property type="entry name" value="Legumain"/>
    <property type="match status" value="1"/>
</dbReference>
<organism evidence="8 9">
    <name type="scientific">Mycena venus</name>
    <dbReference type="NCBI Taxonomy" id="2733690"/>
    <lineage>
        <taxon>Eukaryota</taxon>
        <taxon>Fungi</taxon>
        <taxon>Dikarya</taxon>
        <taxon>Basidiomycota</taxon>
        <taxon>Agaricomycotina</taxon>
        <taxon>Agaricomycetes</taxon>
        <taxon>Agaricomycetidae</taxon>
        <taxon>Agaricales</taxon>
        <taxon>Marasmiineae</taxon>
        <taxon>Mycenaceae</taxon>
        <taxon>Mycena</taxon>
    </lineage>
</organism>
<feature type="active site" evidence="5">
    <location>
        <position position="169"/>
    </location>
</feature>
<sequence length="452" mass="50309">MLVSFPHLLLFLFSWTWGILAATPSHEQIVGDFFNKNAPPGGSTSNHTNNWAVLVCSSRYWFNYRHMANALGMYRTVKRLGIPDSNIILMLADDAACNARNRFPGSVYANPGRGLDLYGDNIEVDYRGYEVTVENFIRVLTGRMEPSVPRSKRLLTDAHSNIFVYMTGHGGNEFLKFQDNEEISAFDIADAFEQMWQKKRYNEIFFMIDTCQANTMYSKFYSPNILATGSSKLDQNSYSYENDADLGISVIDRFTHYVLEFMEGINKTSHESMADLFASYDPEKIHSEPGVRSDLFRRPLSGVRITDFLGGVAQVEVGAGVAAATSGADETSAWDEEHVESTTAESPWRGTENTTSETGPGATKSPQWRGVRAWSGVLLLGALVGWVGWRKVVRTPVRTPELPSSLERAGASSRARPVNSSASSLSALLAFDSVDLRPPIFNVFIYFVLPHP</sequence>
<accession>A0A8H6YHY4</accession>
<proteinExistence type="inferred from homology"/>
<evidence type="ECO:0000313" key="8">
    <source>
        <dbReference type="EMBL" id="KAF7360113.1"/>
    </source>
</evidence>
<gene>
    <name evidence="8" type="ORF">MVEN_00739700</name>
</gene>
<evidence type="ECO:0000256" key="3">
    <source>
        <dbReference type="ARBA" id="ARBA00022502"/>
    </source>
</evidence>
<dbReference type="GO" id="GO:0006508">
    <property type="term" value="P:proteolysis"/>
    <property type="evidence" value="ECO:0007669"/>
    <property type="project" value="InterPro"/>
</dbReference>
<comment type="caution">
    <text evidence="8">The sequence shown here is derived from an EMBL/GenBank/DDBJ whole genome shotgun (WGS) entry which is preliminary data.</text>
</comment>
<dbReference type="Proteomes" id="UP000620124">
    <property type="component" value="Unassembled WGS sequence"/>
</dbReference>
<dbReference type="OrthoDB" id="192611at2759"/>
<evidence type="ECO:0000256" key="7">
    <source>
        <dbReference type="SAM" id="SignalP"/>
    </source>
</evidence>
<comment type="similarity">
    <text evidence="2">Belongs to the peptidase C13 family.</text>
</comment>
<evidence type="ECO:0000313" key="9">
    <source>
        <dbReference type="Proteomes" id="UP000620124"/>
    </source>
</evidence>
<dbReference type="PANTHER" id="PTHR48067:SF1">
    <property type="entry name" value="GPI-ANCHOR TRANSAMIDASE"/>
    <property type="match status" value="1"/>
</dbReference>
<dbReference type="GO" id="GO:0042765">
    <property type="term" value="C:GPI-anchor transamidase complex"/>
    <property type="evidence" value="ECO:0007669"/>
    <property type="project" value="InterPro"/>
</dbReference>